<dbReference type="Gene3D" id="3.40.50.300">
    <property type="entry name" value="P-loop containing nucleotide triphosphate hydrolases"/>
    <property type="match status" value="1"/>
</dbReference>
<keyword evidence="1" id="KW-0548">Nucleotidyltransferase</keyword>
<evidence type="ECO:0000313" key="1">
    <source>
        <dbReference type="EMBL" id="CBI01175.1"/>
    </source>
</evidence>
<dbReference type="PANTHER" id="PTHR11669">
    <property type="entry name" value="REPLICATION FACTOR C / DNA POLYMERASE III GAMMA-TAU SUBUNIT"/>
    <property type="match status" value="1"/>
</dbReference>
<comment type="caution">
    <text evidence="1">The sequence shown here is derived from an EMBL/GenBank/DDBJ whole genome shotgun (WGS) entry which is preliminary data.</text>
</comment>
<dbReference type="Pfam" id="PF13177">
    <property type="entry name" value="DNA_pol3_delta2"/>
    <property type="match status" value="1"/>
</dbReference>
<proteinExistence type="predicted"/>
<dbReference type="SUPFAM" id="SSF52540">
    <property type="entry name" value="P-loop containing nucleoside triphosphate hydrolases"/>
    <property type="match status" value="1"/>
</dbReference>
<dbReference type="InterPro" id="IPR050238">
    <property type="entry name" value="DNA_Rep/Repair_Clamp_Loader"/>
</dbReference>
<dbReference type="AlphaFoldDB" id="E6Q1W5"/>
<sequence>MAESYDPTIGADAARAFFSRSRKEEIAHGYLLVGPSGTGKKSFARYLAQSLLCEGNGDNAFGACGACRSCTLFGHEGQSAHPDFIEHLGALKIGDTASVGFATTGDTTSRDLIRQLAMQSYSGGRRVLLLADVEFASPAAANALLKFFEEPPVGVTLLLTSSTPAAILGTIRSRLTQLRVGPLSRDEMLRLLVRRGFATDAAEHVLARARGSLTRALELLDIDAEAPHAVIARWFDEAIAGITPAASWATRESLDEGLLAIKARLKDAIAAPYLGERPERRIDLARGLRAFEKIDDAQRLARTNVSPTMVADLVRMAITGLALDGAEKP</sequence>
<protein>
    <submittedName>
        <fullName evidence="1">Putative DNA polymerase III, delta prime subunit</fullName>
        <ecNumber evidence="1">2.7.7.7</ecNumber>
    </submittedName>
</protein>
<gene>
    <name evidence="1" type="ORF">CARN4_0528</name>
</gene>
<accession>E6Q1W5</accession>
<dbReference type="EC" id="2.7.7.7" evidence="1"/>
<dbReference type="GO" id="GO:0006261">
    <property type="term" value="P:DNA-templated DNA replication"/>
    <property type="evidence" value="ECO:0007669"/>
    <property type="project" value="TreeGrafter"/>
</dbReference>
<reference evidence="1" key="1">
    <citation type="submission" date="2009-10" db="EMBL/GenBank/DDBJ databases">
        <title>Diversity of trophic interactions inside an arsenic-rich microbial ecosystem.</title>
        <authorList>
            <person name="Bertin P.N."/>
            <person name="Heinrich-Salmeron A."/>
            <person name="Pelletier E."/>
            <person name="Goulhen-Chollet F."/>
            <person name="Arsene-Ploetze F."/>
            <person name="Gallien S."/>
            <person name="Calteau A."/>
            <person name="Vallenet D."/>
            <person name="Casiot C."/>
            <person name="Chane-Woon-Ming B."/>
            <person name="Giloteaux L."/>
            <person name="Barakat M."/>
            <person name="Bonnefoy V."/>
            <person name="Bruneel O."/>
            <person name="Chandler M."/>
            <person name="Cleiss J."/>
            <person name="Duran R."/>
            <person name="Elbaz-Poulichet F."/>
            <person name="Fonknechten N."/>
            <person name="Lauga B."/>
            <person name="Mornico D."/>
            <person name="Ortet P."/>
            <person name="Schaeffer C."/>
            <person name="Siguier P."/>
            <person name="Alexander Thil Smith A."/>
            <person name="Van Dorsselaer A."/>
            <person name="Weissenbach J."/>
            <person name="Medigue C."/>
            <person name="Le Paslier D."/>
        </authorList>
    </citation>
    <scope>NUCLEOTIDE SEQUENCE</scope>
</reference>
<name>E6Q1W5_9ZZZZ</name>
<organism evidence="1">
    <name type="scientific">mine drainage metagenome</name>
    <dbReference type="NCBI Taxonomy" id="410659"/>
    <lineage>
        <taxon>unclassified sequences</taxon>
        <taxon>metagenomes</taxon>
        <taxon>ecological metagenomes</taxon>
    </lineage>
</organism>
<dbReference type="PANTHER" id="PTHR11669:SF8">
    <property type="entry name" value="DNA POLYMERASE III SUBUNIT DELTA"/>
    <property type="match status" value="1"/>
</dbReference>
<dbReference type="InterPro" id="IPR027417">
    <property type="entry name" value="P-loop_NTPase"/>
</dbReference>
<dbReference type="EMBL" id="CABO01000015">
    <property type="protein sequence ID" value="CBI01175.1"/>
    <property type="molecule type" value="Genomic_DNA"/>
</dbReference>
<keyword evidence="1" id="KW-0808">Transferase</keyword>
<dbReference type="GO" id="GO:0003887">
    <property type="term" value="F:DNA-directed DNA polymerase activity"/>
    <property type="evidence" value="ECO:0007669"/>
    <property type="project" value="UniProtKB-EC"/>
</dbReference>